<dbReference type="Pfam" id="PF04014">
    <property type="entry name" value="MazE_antitoxin"/>
    <property type="match status" value="1"/>
</dbReference>
<keyword evidence="4" id="KW-1185">Reference proteome</keyword>
<feature type="domain" description="SpoVT-AbrB" evidence="2">
    <location>
        <begin position="1"/>
        <end position="46"/>
    </location>
</feature>
<sequence>MVSATVTSKGQVTIPAEVRARLGLRPGSRLAFVPTADGYEIHPQAASIRDLKGAVPRPDQPISVEEMNEAIATAATEDTR</sequence>
<dbReference type="Proteomes" id="UP000559182">
    <property type="component" value="Unassembled WGS sequence"/>
</dbReference>
<comment type="caution">
    <text evidence="3">The sequence shown here is derived from an EMBL/GenBank/DDBJ whole genome shotgun (WGS) entry which is preliminary data.</text>
</comment>
<dbReference type="InterPro" id="IPR007159">
    <property type="entry name" value="SpoVT-AbrB_dom"/>
</dbReference>
<dbReference type="NCBIfam" id="TIGR01439">
    <property type="entry name" value="lp_hng_hel_AbrB"/>
    <property type="match status" value="1"/>
</dbReference>
<proteinExistence type="predicted"/>
<dbReference type="InterPro" id="IPR037914">
    <property type="entry name" value="SpoVT-AbrB_sf"/>
</dbReference>
<dbReference type="SUPFAM" id="SSF89447">
    <property type="entry name" value="AbrB/MazE/MraZ-like"/>
    <property type="match status" value="1"/>
</dbReference>
<evidence type="ECO:0000313" key="4">
    <source>
        <dbReference type="Proteomes" id="UP000559182"/>
    </source>
</evidence>
<reference evidence="3 4" key="1">
    <citation type="submission" date="2020-08" db="EMBL/GenBank/DDBJ databases">
        <title>Sequencing the genomes of 1000 actinobacteria strains.</title>
        <authorList>
            <person name="Klenk H.-P."/>
        </authorList>
    </citation>
    <scope>NUCLEOTIDE SEQUENCE [LARGE SCALE GENOMIC DNA]</scope>
    <source>
        <strain evidence="3 4">DSM 105369</strain>
    </source>
</reference>
<dbReference type="AlphaFoldDB" id="A0A839N2E8"/>
<organism evidence="3 4">
    <name type="scientific">Flexivirga oryzae</name>
    <dbReference type="NCBI Taxonomy" id="1794944"/>
    <lineage>
        <taxon>Bacteria</taxon>
        <taxon>Bacillati</taxon>
        <taxon>Actinomycetota</taxon>
        <taxon>Actinomycetes</taxon>
        <taxon>Micrococcales</taxon>
        <taxon>Dermacoccaceae</taxon>
        <taxon>Flexivirga</taxon>
    </lineage>
</organism>
<evidence type="ECO:0000259" key="2">
    <source>
        <dbReference type="PROSITE" id="PS51740"/>
    </source>
</evidence>
<name>A0A839N2E8_9MICO</name>
<dbReference type="SMART" id="SM00966">
    <property type="entry name" value="SpoVT_AbrB"/>
    <property type="match status" value="1"/>
</dbReference>
<accession>A0A839N2E8</accession>
<gene>
    <name evidence="3" type="ORF">FHU39_000953</name>
</gene>
<dbReference type="Gene3D" id="2.10.260.10">
    <property type="match status" value="1"/>
</dbReference>
<dbReference type="GO" id="GO:0003677">
    <property type="term" value="F:DNA binding"/>
    <property type="evidence" value="ECO:0007669"/>
    <property type="project" value="UniProtKB-UniRule"/>
</dbReference>
<protein>
    <submittedName>
        <fullName evidence="3">AbrB family looped-hinge helix DNA binding protein</fullName>
    </submittedName>
</protein>
<dbReference type="PROSITE" id="PS51740">
    <property type="entry name" value="SPOVT_ABRB"/>
    <property type="match status" value="1"/>
</dbReference>
<keyword evidence="1" id="KW-0238">DNA-binding</keyword>
<evidence type="ECO:0000256" key="1">
    <source>
        <dbReference type="PROSITE-ProRule" id="PRU01076"/>
    </source>
</evidence>
<evidence type="ECO:0000313" key="3">
    <source>
        <dbReference type="EMBL" id="MBB2890969.1"/>
    </source>
</evidence>
<dbReference type="RefSeq" id="WP_183319300.1">
    <property type="nucleotide sequence ID" value="NZ_JACHVQ010000001.1"/>
</dbReference>
<dbReference type="EMBL" id="JACHVQ010000001">
    <property type="protein sequence ID" value="MBB2890969.1"/>
    <property type="molecule type" value="Genomic_DNA"/>
</dbReference>